<dbReference type="EMBL" id="VLLB01000002">
    <property type="protein sequence ID" value="TWI67630.1"/>
    <property type="molecule type" value="Genomic_DNA"/>
</dbReference>
<dbReference type="InterPro" id="IPR001647">
    <property type="entry name" value="HTH_TetR"/>
</dbReference>
<dbReference type="InterPro" id="IPR050109">
    <property type="entry name" value="HTH-type_TetR-like_transc_reg"/>
</dbReference>
<dbReference type="InterPro" id="IPR041678">
    <property type="entry name" value="TetR_C_16"/>
</dbReference>
<dbReference type="InterPro" id="IPR009057">
    <property type="entry name" value="Homeodomain-like_sf"/>
</dbReference>
<proteinExistence type="predicted"/>
<dbReference type="Pfam" id="PF17920">
    <property type="entry name" value="TetR_C_16"/>
    <property type="match status" value="1"/>
</dbReference>
<dbReference type="SUPFAM" id="SSF48498">
    <property type="entry name" value="Tetracyclin repressor-like, C-terminal domain"/>
    <property type="match status" value="1"/>
</dbReference>
<evidence type="ECO:0000259" key="3">
    <source>
        <dbReference type="PROSITE" id="PS50977"/>
    </source>
</evidence>
<dbReference type="PRINTS" id="PR00455">
    <property type="entry name" value="HTHTETR"/>
</dbReference>
<dbReference type="Pfam" id="PF00440">
    <property type="entry name" value="TetR_N"/>
    <property type="match status" value="1"/>
</dbReference>
<organism evidence="4 5">
    <name type="scientific">Pseudoduganella lurida</name>
    <dbReference type="NCBI Taxonomy" id="1036180"/>
    <lineage>
        <taxon>Bacteria</taxon>
        <taxon>Pseudomonadati</taxon>
        <taxon>Pseudomonadota</taxon>
        <taxon>Betaproteobacteria</taxon>
        <taxon>Burkholderiales</taxon>
        <taxon>Oxalobacteraceae</taxon>
        <taxon>Telluria group</taxon>
        <taxon>Pseudoduganella</taxon>
    </lineage>
</organism>
<reference evidence="4 5" key="1">
    <citation type="journal article" date="2015" name="Stand. Genomic Sci.">
        <title>Genomic Encyclopedia of Bacterial and Archaeal Type Strains, Phase III: the genomes of soil and plant-associated and newly described type strains.</title>
        <authorList>
            <person name="Whitman W.B."/>
            <person name="Woyke T."/>
            <person name="Klenk H.P."/>
            <person name="Zhou Y."/>
            <person name="Lilburn T.G."/>
            <person name="Beck B.J."/>
            <person name="De Vos P."/>
            <person name="Vandamme P."/>
            <person name="Eisen J.A."/>
            <person name="Garrity G."/>
            <person name="Hugenholtz P."/>
            <person name="Kyrpides N.C."/>
        </authorList>
    </citation>
    <scope>NUCLEOTIDE SEQUENCE [LARGE SCALE GENOMIC DNA]</scope>
    <source>
        <strain evidence="4 5">CGMCC 1.10822</strain>
    </source>
</reference>
<dbReference type="SUPFAM" id="SSF46689">
    <property type="entry name" value="Homeodomain-like"/>
    <property type="match status" value="1"/>
</dbReference>
<dbReference type="OrthoDB" id="9809772at2"/>
<dbReference type="Proteomes" id="UP000318431">
    <property type="component" value="Unassembled WGS sequence"/>
</dbReference>
<dbReference type="Gene3D" id="1.10.357.10">
    <property type="entry name" value="Tetracycline Repressor, domain 2"/>
    <property type="match status" value="1"/>
</dbReference>
<evidence type="ECO:0000256" key="1">
    <source>
        <dbReference type="ARBA" id="ARBA00023125"/>
    </source>
</evidence>
<keyword evidence="5" id="KW-1185">Reference proteome</keyword>
<feature type="domain" description="HTH tetR-type" evidence="3">
    <location>
        <begin position="8"/>
        <end position="68"/>
    </location>
</feature>
<dbReference type="PANTHER" id="PTHR30055:SF235">
    <property type="entry name" value="TRANSCRIPTIONAL REGULATORY PROTEIN"/>
    <property type="match status" value="1"/>
</dbReference>
<dbReference type="RefSeq" id="WP_145648558.1">
    <property type="nucleotide sequence ID" value="NZ_VLLB01000002.1"/>
</dbReference>
<evidence type="ECO:0000256" key="2">
    <source>
        <dbReference type="PROSITE-ProRule" id="PRU00335"/>
    </source>
</evidence>
<dbReference type="PANTHER" id="PTHR30055">
    <property type="entry name" value="HTH-TYPE TRANSCRIPTIONAL REGULATOR RUTR"/>
    <property type="match status" value="1"/>
</dbReference>
<name>A0A562RGX7_9BURK</name>
<gene>
    <name evidence="4" type="ORF">IP91_01747</name>
</gene>
<dbReference type="Gene3D" id="1.10.10.60">
    <property type="entry name" value="Homeodomain-like"/>
    <property type="match status" value="1"/>
</dbReference>
<dbReference type="GO" id="GO:0003700">
    <property type="term" value="F:DNA-binding transcription factor activity"/>
    <property type="evidence" value="ECO:0007669"/>
    <property type="project" value="TreeGrafter"/>
</dbReference>
<evidence type="ECO:0000313" key="4">
    <source>
        <dbReference type="EMBL" id="TWI67630.1"/>
    </source>
</evidence>
<accession>A0A562RGX7</accession>
<evidence type="ECO:0000313" key="5">
    <source>
        <dbReference type="Proteomes" id="UP000318431"/>
    </source>
</evidence>
<dbReference type="GO" id="GO:0000976">
    <property type="term" value="F:transcription cis-regulatory region binding"/>
    <property type="evidence" value="ECO:0007669"/>
    <property type="project" value="TreeGrafter"/>
</dbReference>
<keyword evidence="1 2" id="KW-0238">DNA-binding</keyword>
<comment type="caution">
    <text evidence="4">The sequence shown here is derived from an EMBL/GenBank/DDBJ whole genome shotgun (WGS) entry which is preliminary data.</text>
</comment>
<dbReference type="AlphaFoldDB" id="A0A562RGX7"/>
<feature type="DNA-binding region" description="H-T-H motif" evidence="2">
    <location>
        <begin position="31"/>
        <end position="50"/>
    </location>
</feature>
<sequence length="192" mass="20924">MKRSRNAAETRTAILSAARSQFAEHGFDRTTLRGVAKVAGCDPVMVYRYFGSKDALFVEAASVDLKLPDLAALAPDAVVPRMFEHFFKVWEEDATFIGLLRASASSEEAAAVLKAFFMESVLPQLRQVARDGSPQRAALAGSFIIGLAWARYIVRNPLLTELSRDEFLQLARPAFEAALFGGSAEPGLRAEG</sequence>
<dbReference type="PROSITE" id="PS50977">
    <property type="entry name" value="HTH_TETR_2"/>
    <property type="match status" value="1"/>
</dbReference>
<dbReference type="InterPro" id="IPR036271">
    <property type="entry name" value="Tet_transcr_reg_TetR-rel_C_sf"/>
</dbReference>
<protein>
    <submittedName>
        <fullName evidence="4">TetR family transcriptional regulator</fullName>
    </submittedName>
</protein>